<sequence>NSSQSSQEFLPLDYSHDEVQEDLINVEDMISSDDEKEYDNDPVFDLEQSLYEYALDSAEFENDPWKEFSIEDIPILQEISDEETDNEYTEEILAIKTKQITLCVIIDNDYGEIQCCNRESVKGLWELIGVWEIDEDTVNNLKKLIFPNKNLYKNPKKYKEFGKSLALEVLKSCTSLAPYKSILESPDSLQQYYETIPKCLTSLFDSLFEMPNINVEPVANDVELCGKNPFVKQWMENLTQIFKQLIAEYSMELTIDEINIALKKAVG</sequence>
<gene>
    <name evidence="1" type="ORF">GMARGA_LOCUS22896</name>
</gene>
<evidence type="ECO:0000313" key="1">
    <source>
        <dbReference type="EMBL" id="CAG8800030.1"/>
    </source>
</evidence>
<proteinExistence type="predicted"/>
<keyword evidence="2" id="KW-1185">Reference proteome</keyword>
<feature type="non-terminal residue" evidence="1">
    <location>
        <position position="267"/>
    </location>
</feature>
<name>A0ABN7VUN6_GIGMA</name>
<dbReference type="Proteomes" id="UP000789901">
    <property type="component" value="Unassembled WGS sequence"/>
</dbReference>
<dbReference type="EMBL" id="CAJVQB010022622">
    <property type="protein sequence ID" value="CAG8800030.1"/>
    <property type="molecule type" value="Genomic_DNA"/>
</dbReference>
<protein>
    <submittedName>
        <fullName evidence="1">11159_t:CDS:1</fullName>
    </submittedName>
</protein>
<comment type="caution">
    <text evidence="1">The sequence shown here is derived from an EMBL/GenBank/DDBJ whole genome shotgun (WGS) entry which is preliminary data.</text>
</comment>
<organism evidence="1 2">
    <name type="scientific">Gigaspora margarita</name>
    <dbReference type="NCBI Taxonomy" id="4874"/>
    <lineage>
        <taxon>Eukaryota</taxon>
        <taxon>Fungi</taxon>
        <taxon>Fungi incertae sedis</taxon>
        <taxon>Mucoromycota</taxon>
        <taxon>Glomeromycotina</taxon>
        <taxon>Glomeromycetes</taxon>
        <taxon>Diversisporales</taxon>
        <taxon>Gigasporaceae</taxon>
        <taxon>Gigaspora</taxon>
    </lineage>
</organism>
<accession>A0ABN7VUN6</accession>
<reference evidence="1 2" key="1">
    <citation type="submission" date="2021-06" db="EMBL/GenBank/DDBJ databases">
        <authorList>
            <person name="Kallberg Y."/>
            <person name="Tangrot J."/>
            <person name="Rosling A."/>
        </authorList>
    </citation>
    <scope>NUCLEOTIDE SEQUENCE [LARGE SCALE GENOMIC DNA]</scope>
    <source>
        <strain evidence="1 2">120-4 pot B 10/14</strain>
    </source>
</reference>
<feature type="non-terminal residue" evidence="1">
    <location>
        <position position="1"/>
    </location>
</feature>
<evidence type="ECO:0000313" key="2">
    <source>
        <dbReference type="Proteomes" id="UP000789901"/>
    </source>
</evidence>